<reference evidence="1 2" key="1">
    <citation type="submission" date="2019-06" db="EMBL/GenBank/DDBJ databases">
        <title>Sequencing the genomes of 1000 actinobacteria strains.</title>
        <authorList>
            <person name="Klenk H.-P."/>
        </authorList>
    </citation>
    <scope>NUCLEOTIDE SEQUENCE [LARGE SCALE GENOMIC DNA]</scope>
    <source>
        <strain evidence="1 2">DSM 45679</strain>
    </source>
</reference>
<evidence type="ECO:0000313" key="1">
    <source>
        <dbReference type="EMBL" id="TQJ03714.1"/>
    </source>
</evidence>
<dbReference type="OrthoDB" id="4618973at2"/>
<gene>
    <name evidence="1" type="ORF">FB471_3481</name>
</gene>
<dbReference type="RefSeq" id="WP_141999489.1">
    <property type="nucleotide sequence ID" value="NZ_VFML01000001.1"/>
</dbReference>
<dbReference type="EMBL" id="VFML01000001">
    <property type="protein sequence ID" value="TQJ03714.1"/>
    <property type="molecule type" value="Genomic_DNA"/>
</dbReference>
<dbReference type="AlphaFoldDB" id="A0A542DL09"/>
<organism evidence="1 2">
    <name type="scientific">Amycolatopsis cihanbeyliensis</name>
    <dbReference type="NCBI Taxonomy" id="1128664"/>
    <lineage>
        <taxon>Bacteria</taxon>
        <taxon>Bacillati</taxon>
        <taxon>Actinomycetota</taxon>
        <taxon>Actinomycetes</taxon>
        <taxon>Pseudonocardiales</taxon>
        <taxon>Pseudonocardiaceae</taxon>
        <taxon>Amycolatopsis</taxon>
    </lineage>
</organism>
<dbReference type="SUPFAM" id="SSF55961">
    <property type="entry name" value="Bet v1-like"/>
    <property type="match status" value="1"/>
</dbReference>
<dbReference type="InterPro" id="IPR023393">
    <property type="entry name" value="START-like_dom_sf"/>
</dbReference>
<proteinExistence type="predicted"/>
<dbReference type="InterPro" id="IPR019587">
    <property type="entry name" value="Polyketide_cyclase/dehydratase"/>
</dbReference>
<dbReference type="Pfam" id="PF10604">
    <property type="entry name" value="Polyketide_cyc2"/>
    <property type="match status" value="1"/>
</dbReference>
<accession>A0A542DL09</accession>
<dbReference type="CDD" id="cd07812">
    <property type="entry name" value="SRPBCC"/>
    <property type="match status" value="1"/>
</dbReference>
<dbReference type="Proteomes" id="UP000320876">
    <property type="component" value="Unassembled WGS sequence"/>
</dbReference>
<sequence length="154" mass="17118">MSQPSATGRIEVRARPERVYELISEPGTLAELADEYATFRWLDGAFSARVGARFKGGNRRGLRRWSTIATVTDAVAGRCFAFEVSAGPAPVARWQYDIEPVAGGCRVTESTWERRPGWLKFAGSLASGVWDRAEHNRHNIANTLRRLKARAEAN</sequence>
<protein>
    <submittedName>
        <fullName evidence="1">Polyketide cyclase/dehydrase/lipid transport protein</fullName>
    </submittedName>
</protein>
<keyword evidence="2" id="KW-1185">Reference proteome</keyword>
<name>A0A542DL09_AMYCI</name>
<comment type="caution">
    <text evidence="1">The sequence shown here is derived from an EMBL/GenBank/DDBJ whole genome shotgun (WGS) entry which is preliminary data.</text>
</comment>
<dbReference type="Gene3D" id="3.30.530.20">
    <property type="match status" value="1"/>
</dbReference>
<evidence type="ECO:0000313" key="2">
    <source>
        <dbReference type="Proteomes" id="UP000320876"/>
    </source>
</evidence>